<keyword evidence="6" id="KW-0598">Phosphotransferase system</keyword>
<dbReference type="InterPro" id="IPR036667">
    <property type="entry name" value="PTS_IIB_sorbose-sp_sf"/>
</dbReference>
<evidence type="ECO:0000259" key="8">
    <source>
        <dbReference type="PROSITE" id="PS51101"/>
    </source>
</evidence>
<keyword evidence="7" id="KW-0418">Kinase</keyword>
<evidence type="ECO:0000256" key="6">
    <source>
        <dbReference type="ARBA" id="ARBA00022683"/>
    </source>
</evidence>
<accession>A0A0E3ZC12</accession>
<evidence type="ECO:0000256" key="4">
    <source>
        <dbReference type="ARBA" id="ARBA00022597"/>
    </source>
</evidence>
<evidence type="ECO:0000256" key="2">
    <source>
        <dbReference type="ARBA" id="ARBA00022448"/>
    </source>
</evidence>
<dbReference type="SUPFAM" id="SSF52728">
    <property type="entry name" value="PTS IIb component"/>
    <property type="match status" value="1"/>
</dbReference>
<evidence type="ECO:0000313" key="10">
    <source>
        <dbReference type="Proteomes" id="UP000033103"/>
    </source>
</evidence>
<dbReference type="RefSeq" id="WP_046328461.1">
    <property type="nucleotide sequence ID" value="NZ_CP011280.1"/>
</dbReference>
<sequence>MGIKLARIDERLVHGIVVTQWTSTTNAQRIMVIDDVVAEDEMRKSAMRMSKPSGVGMSLINEKTAITNIKAGKYDNHNVLLVVNNVEVLVRLAKEGIKIPKVNIGIMLDRPERKKYEKSFAATENELQLLKELEDMGIPVTYQFAPSDKEVSLKEYLK</sequence>
<dbReference type="PROSITE" id="PS51101">
    <property type="entry name" value="PTS_EIIB_TYPE_4"/>
    <property type="match status" value="1"/>
</dbReference>
<gene>
    <name evidence="9" type="ORF">VC03_02165</name>
</gene>
<dbReference type="GO" id="GO:0005737">
    <property type="term" value="C:cytoplasm"/>
    <property type="evidence" value="ECO:0007669"/>
    <property type="project" value="UniProtKB-SubCell"/>
</dbReference>
<dbReference type="GO" id="GO:0008982">
    <property type="term" value="F:protein-N(PI)-phosphohistidine-sugar phosphotransferase activity"/>
    <property type="evidence" value="ECO:0007669"/>
    <property type="project" value="InterPro"/>
</dbReference>
<feature type="domain" description="PTS EIIB type-4" evidence="8">
    <location>
        <begin position="1"/>
        <end position="158"/>
    </location>
</feature>
<evidence type="ECO:0000256" key="5">
    <source>
        <dbReference type="ARBA" id="ARBA00022679"/>
    </source>
</evidence>
<dbReference type="Pfam" id="PF03830">
    <property type="entry name" value="PTSIIB_sorb"/>
    <property type="match status" value="1"/>
</dbReference>
<proteinExistence type="predicted"/>
<dbReference type="GO" id="GO:0016301">
    <property type="term" value="F:kinase activity"/>
    <property type="evidence" value="ECO:0007669"/>
    <property type="project" value="UniProtKB-KW"/>
</dbReference>
<dbReference type="Gene3D" id="3.40.35.10">
    <property type="entry name" value="Phosphotransferase system, sorbose subfamily IIB component"/>
    <property type="match status" value="1"/>
</dbReference>
<dbReference type="OrthoDB" id="9788818at2"/>
<organism evidence="9 10">
    <name type="scientific">Sneathia vaginalis</name>
    <dbReference type="NCBI Taxonomy" id="187101"/>
    <lineage>
        <taxon>Bacteria</taxon>
        <taxon>Fusobacteriati</taxon>
        <taxon>Fusobacteriota</taxon>
        <taxon>Fusobacteriia</taxon>
        <taxon>Fusobacteriales</taxon>
        <taxon>Leptotrichiaceae</taxon>
        <taxon>Sneathia</taxon>
    </lineage>
</organism>
<evidence type="ECO:0000256" key="1">
    <source>
        <dbReference type="ARBA" id="ARBA00004496"/>
    </source>
</evidence>
<keyword evidence="3" id="KW-0963">Cytoplasm</keyword>
<protein>
    <submittedName>
        <fullName evidence="9">PTS mannose transporter subunit IIC</fullName>
    </submittedName>
</protein>
<dbReference type="KEGG" id="sns:VC03_02165"/>
<dbReference type="InterPro" id="IPR004720">
    <property type="entry name" value="PTS_IIB_sorbose-sp"/>
</dbReference>
<name>A0A0E3ZC12_9FUSO</name>
<reference evidence="9 10" key="1">
    <citation type="journal article" date="2012" name="BMC Genomics">
        <title>Genomic sequence analysis and characterization of Sneathia amnii sp. nov.</title>
        <authorList>
            <consortium name="Vaginal Microbiome Consortium (additional members)"/>
            <person name="Harwich M.D.Jr."/>
            <person name="Serrano M.G."/>
            <person name="Fettweis J.M."/>
            <person name="Alves J.M."/>
            <person name="Reimers M.A."/>
            <person name="Buck G.A."/>
            <person name="Jefferson K.K."/>
        </authorList>
    </citation>
    <scope>NUCLEOTIDE SEQUENCE [LARGE SCALE GENOMIC DNA]</scope>
    <source>
        <strain evidence="9 10">SN35</strain>
    </source>
</reference>
<dbReference type="STRING" id="187101.VC03_02165"/>
<keyword evidence="10" id="KW-1185">Reference proteome</keyword>
<dbReference type="Proteomes" id="UP000033103">
    <property type="component" value="Chromosome"/>
</dbReference>
<dbReference type="PATRIC" id="fig|1069640.6.peg.413"/>
<dbReference type="EMBL" id="CP011280">
    <property type="protein sequence ID" value="AKC95355.1"/>
    <property type="molecule type" value="Genomic_DNA"/>
</dbReference>
<comment type="subcellular location">
    <subcellularLocation>
        <location evidence="1">Cytoplasm</location>
    </subcellularLocation>
</comment>
<keyword evidence="5" id="KW-0808">Transferase</keyword>
<dbReference type="AlphaFoldDB" id="A0A0E3ZC12"/>
<keyword evidence="2" id="KW-0813">Transport</keyword>
<dbReference type="HOGENOM" id="CLU_116175_3_0_0"/>
<evidence type="ECO:0000313" key="9">
    <source>
        <dbReference type="EMBL" id="AKC95355.1"/>
    </source>
</evidence>
<evidence type="ECO:0000256" key="7">
    <source>
        <dbReference type="ARBA" id="ARBA00022777"/>
    </source>
</evidence>
<evidence type="ECO:0000256" key="3">
    <source>
        <dbReference type="ARBA" id="ARBA00022490"/>
    </source>
</evidence>
<dbReference type="GO" id="GO:0009401">
    <property type="term" value="P:phosphoenolpyruvate-dependent sugar phosphotransferase system"/>
    <property type="evidence" value="ECO:0007669"/>
    <property type="project" value="UniProtKB-KW"/>
</dbReference>
<keyword evidence="4" id="KW-0762">Sugar transport</keyword>